<evidence type="ECO:0000313" key="2">
    <source>
        <dbReference type="EMBL" id="CAK0838265.1"/>
    </source>
</evidence>
<dbReference type="Proteomes" id="UP001189429">
    <property type="component" value="Unassembled WGS sequence"/>
</dbReference>
<sequence length="310" mass="33885">MRVRRLRRYQTMIAHQWRNGQILTSMLGHFSFEDTPTLIGGDLKKDVSTVKKLLIVLTKLSLTNAAEIREITGMLWNTVLVEVKSPIVVEMMAQGKSCHEKSKKAKGDPAAQDRLGPPYVHIFAGLMLGPSKTEPQLEETHTNSLTEFWTQQVTSEGKTPLDLLGKVMHCKCKAAKVKDGEPGLAKVTIAMSMEFGAVQVAILAALVANGGIKKHGPAPRGPLERAAQELLEALNLVGWVVVISSMSCGRQTELRNWLLAYLVGVVAEVGLLGLARIGHNKLVQDLDWHLGPGFVRRGGEHEDKDKGPAP</sequence>
<comment type="caution">
    <text evidence="2">The sequence shown here is derived from an EMBL/GenBank/DDBJ whole genome shotgun (WGS) entry which is preliminary data.</text>
</comment>
<organism evidence="2 3">
    <name type="scientific">Prorocentrum cordatum</name>
    <dbReference type="NCBI Taxonomy" id="2364126"/>
    <lineage>
        <taxon>Eukaryota</taxon>
        <taxon>Sar</taxon>
        <taxon>Alveolata</taxon>
        <taxon>Dinophyceae</taxon>
        <taxon>Prorocentrales</taxon>
        <taxon>Prorocentraceae</taxon>
        <taxon>Prorocentrum</taxon>
    </lineage>
</organism>
<keyword evidence="1" id="KW-0472">Membrane</keyword>
<evidence type="ECO:0000313" key="3">
    <source>
        <dbReference type="Proteomes" id="UP001189429"/>
    </source>
</evidence>
<keyword evidence="3" id="KW-1185">Reference proteome</keyword>
<keyword evidence="1" id="KW-1133">Transmembrane helix</keyword>
<accession>A0ABN9T0A0</accession>
<feature type="transmembrane region" description="Helical" evidence="1">
    <location>
        <begin position="258"/>
        <end position="275"/>
    </location>
</feature>
<gene>
    <name evidence="2" type="ORF">PCOR1329_LOCUS34241</name>
</gene>
<protein>
    <submittedName>
        <fullName evidence="2">Uncharacterized protein</fullName>
    </submittedName>
</protein>
<proteinExistence type="predicted"/>
<keyword evidence="1" id="KW-0812">Transmembrane</keyword>
<dbReference type="EMBL" id="CAUYUJ010014209">
    <property type="protein sequence ID" value="CAK0838265.1"/>
    <property type="molecule type" value="Genomic_DNA"/>
</dbReference>
<reference evidence="2" key="1">
    <citation type="submission" date="2023-10" db="EMBL/GenBank/DDBJ databases">
        <authorList>
            <person name="Chen Y."/>
            <person name="Shah S."/>
            <person name="Dougan E. K."/>
            <person name="Thang M."/>
            <person name="Chan C."/>
        </authorList>
    </citation>
    <scope>NUCLEOTIDE SEQUENCE [LARGE SCALE GENOMIC DNA]</scope>
</reference>
<evidence type="ECO:0000256" key="1">
    <source>
        <dbReference type="SAM" id="Phobius"/>
    </source>
</evidence>
<name>A0ABN9T0A0_9DINO</name>